<reference evidence="3 4" key="1">
    <citation type="submission" date="2015-11" db="EMBL/GenBank/DDBJ databases">
        <title>Expanding the genomic diversity of Burkholderia species for the development of highly accurate diagnostics.</title>
        <authorList>
            <person name="Sahl J."/>
            <person name="Keim P."/>
            <person name="Wagner D."/>
        </authorList>
    </citation>
    <scope>NUCLEOTIDE SEQUENCE [LARGE SCALE GENOMIC DNA]</scope>
    <source>
        <strain evidence="3 4">MSMB574WGS</strain>
    </source>
</reference>
<organism evidence="3 4">
    <name type="scientific">Burkholderia pseudomultivorans</name>
    <dbReference type="NCBI Taxonomy" id="1207504"/>
    <lineage>
        <taxon>Bacteria</taxon>
        <taxon>Pseudomonadati</taxon>
        <taxon>Pseudomonadota</taxon>
        <taxon>Betaproteobacteria</taxon>
        <taxon>Burkholderiales</taxon>
        <taxon>Burkholderiaceae</taxon>
        <taxon>Burkholderia</taxon>
        <taxon>Burkholderia cepacia complex</taxon>
    </lineage>
</organism>
<dbReference type="AlphaFoldDB" id="A0A132EVS6"/>
<dbReference type="EMBL" id="LPJX01000055">
    <property type="protein sequence ID" value="KWF60927.1"/>
    <property type="molecule type" value="Genomic_DNA"/>
</dbReference>
<dbReference type="InterPro" id="IPR054286">
    <property type="entry name" value="DUF7021"/>
</dbReference>
<evidence type="ECO:0000259" key="2">
    <source>
        <dbReference type="Pfam" id="PF22886"/>
    </source>
</evidence>
<accession>A0A132EVS6</accession>
<dbReference type="RefSeq" id="WP_060299904.1">
    <property type="nucleotide sequence ID" value="NZ_LPJX01000055.1"/>
</dbReference>
<name>A0A132EVS6_9BURK</name>
<dbReference type="InterPro" id="IPR019260">
    <property type="entry name" value="DUF2262"/>
</dbReference>
<sequence length="275" mass="30949">MEDEWEALSRRRAEIEARLAAAPIVIVEGIADPTGVAAIKLGDAQQWTLRLTLDAWRMAGEPWQDGRLDLTRRADDDEIERYRQAARPLQPIRMPARLLMDASPARPEAWLDALPTPIDDPELAERARQLQLPVTYEDTLFGTCRFDRRVGWFEAHANWNDTDVRLYLEAATVETLPSVLEHAHALWRDAATWDARVSEQAVADLLKLKQSTWMEEGESEVSADDFKRRLALQSISIDAQGGFEFCFADGDLFFGHVVVVDGGLDRGPRSARIAG</sequence>
<gene>
    <name evidence="3" type="ORF">WT57_02475</name>
</gene>
<dbReference type="Proteomes" id="UP000061512">
    <property type="component" value="Unassembled WGS sequence"/>
</dbReference>
<feature type="domain" description="DUF7021" evidence="2">
    <location>
        <begin position="12"/>
        <end position="128"/>
    </location>
</feature>
<evidence type="ECO:0000259" key="1">
    <source>
        <dbReference type="Pfam" id="PF10020"/>
    </source>
</evidence>
<evidence type="ECO:0000313" key="4">
    <source>
        <dbReference type="Proteomes" id="UP000061512"/>
    </source>
</evidence>
<evidence type="ECO:0000313" key="3">
    <source>
        <dbReference type="EMBL" id="KWF60927.1"/>
    </source>
</evidence>
<protein>
    <submittedName>
        <fullName evidence="3">Uncharacterized protein</fullName>
    </submittedName>
</protein>
<dbReference type="Pfam" id="PF10020">
    <property type="entry name" value="DUF2262"/>
    <property type="match status" value="1"/>
</dbReference>
<dbReference type="Pfam" id="PF22886">
    <property type="entry name" value="DUF7021"/>
    <property type="match status" value="1"/>
</dbReference>
<proteinExistence type="predicted"/>
<comment type="caution">
    <text evidence="3">The sequence shown here is derived from an EMBL/GenBank/DDBJ whole genome shotgun (WGS) entry which is preliminary data.</text>
</comment>
<feature type="domain" description="DUF2262" evidence="1">
    <location>
        <begin position="138"/>
        <end position="273"/>
    </location>
</feature>